<evidence type="ECO:0000256" key="2">
    <source>
        <dbReference type="ARBA" id="ARBA00022884"/>
    </source>
</evidence>
<dbReference type="NCBIfam" id="TIGR00731">
    <property type="entry name" value="bL25_bact_ctc"/>
    <property type="match status" value="1"/>
</dbReference>
<evidence type="ECO:0000313" key="7">
    <source>
        <dbReference type="EMBL" id="RDY24314.1"/>
    </source>
</evidence>
<dbReference type="InterPro" id="IPR001021">
    <property type="entry name" value="Ribosomal_bL25_long"/>
</dbReference>
<dbReference type="PANTHER" id="PTHR33284:SF1">
    <property type="entry name" value="RIBOSOMAL PROTEIN L25_GLN-TRNA SYNTHETASE, ANTI-CODON-BINDING DOMAIN-CONTAINING PROTEIN"/>
    <property type="match status" value="1"/>
</dbReference>
<feature type="domain" description="Large ribosomal subunit protein bL25 beta" evidence="6">
    <location>
        <begin position="99"/>
        <end position="178"/>
    </location>
</feature>
<keyword evidence="4" id="KW-0687">Ribonucleoprotein</keyword>
<dbReference type="GO" id="GO:0008097">
    <property type="term" value="F:5S rRNA binding"/>
    <property type="evidence" value="ECO:0007669"/>
    <property type="project" value="InterPro"/>
</dbReference>
<keyword evidence="8" id="KW-1185">Reference proteome</keyword>
<dbReference type="Gene3D" id="2.170.120.20">
    <property type="entry name" value="Ribosomal protein L25, beta domain"/>
    <property type="match status" value="1"/>
</dbReference>
<evidence type="ECO:0000259" key="6">
    <source>
        <dbReference type="Pfam" id="PF14693"/>
    </source>
</evidence>
<evidence type="ECO:0000256" key="3">
    <source>
        <dbReference type="ARBA" id="ARBA00022980"/>
    </source>
</evidence>
<dbReference type="InterPro" id="IPR037121">
    <property type="entry name" value="Ribosomal_bL25_C"/>
</dbReference>
<dbReference type="GO" id="GO:0003735">
    <property type="term" value="F:structural constituent of ribosome"/>
    <property type="evidence" value="ECO:0007669"/>
    <property type="project" value="InterPro"/>
</dbReference>
<dbReference type="CDD" id="cd00495">
    <property type="entry name" value="Ribosomal_L25_TL5_CTC"/>
    <property type="match status" value="1"/>
</dbReference>
<dbReference type="InterPro" id="IPR011035">
    <property type="entry name" value="Ribosomal_bL25/Gln-tRNA_synth"/>
</dbReference>
<dbReference type="SUPFAM" id="SSF50715">
    <property type="entry name" value="Ribosomal protein L25-like"/>
    <property type="match status" value="1"/>
</dbReference>
<organism evidence="7 8">
    <name type="scientific">Romboutsia maritimum</name>
    <dbReference type="NCBI Taxonomy" id="2020948"/>
    <lineage>
        <taxon>Bacteria</taxon>
        <taxon>Bacillati</taxon>
        <taxon>Bacillota</taxon>
        <taxon>Clostridia</taxon>
        <taxon>Peptostreptococcales</taxon>
        <taxon>Peptostreptococcaceae</taxon>
        <taxon>Romboutsia</taxon>
    </lineage>
</organism>
<keyword evidence="3 7" id="KW-0689">Ribosomal protein</keyword>
<dbReference type="Gene3D" id="2.40.240.10">
    <property type="entry name" value="Ribosomal Protein L25, Chain P"/>
    <property type="match status" value="1"/>
</dbReference>
<reference evidence="7 8" key="1">
    <citation type="journal article" date="2017" name="Genome Announc.">
        <title>Draft Genome Sequence of Romboutsia maritimum sp. nov. Strain CCRI-22766(T), Isolated from Coastal Estuarine Mud.</title>
        <authorList>
            <person name="Maheux A.F."/>
            <person name="Boudreau D.K."/>
            <person name="Berube E."/>
            <person name="Boissinot M."/>
            <person name="Raymond F."/>
            <person name="Brodeur S."/>
            <person name="Corbeil J."/>
            <person name="Brightwell G."/>
            <person name="Broda D."/>
            <person name="Omar R.F."/>
            <person name="Bergeron M.G."/>
        </authorList>
    </citation>
    <scope>NUCLEOTIDE SEQUENCE [LARGE SCALE GENOMIC DNA]</scope>
    <source>
        <strain evidence="7 8">CCRI-22766</strain>
    </source>
</reference>
<evidence type="ECO:0000256" key="4">
    <source>
        <dbReference type="ARBA" id="ARBA00023274"/>
    </source>
</evidence>
<evidence type="ECO:0000313" key="8">
    <source>
        <dbReference type="Proteomes" id="UP000243494"/>
    </source>
</evidence>
<comment type="caution">
    <text evidence="7">The sequence shown here is derived from an EMBL/GenBank/DDBJ whole genome shotgun (WGS) entry which is preliminary data.</text>
</comment>
<dbReference type="InterPro" id="IPR020056">
    <property type="entry name" value="Rbsml_bL25/Gln-tRNA_synth_N"/>
</dbReference>
<dbReference type="AlphaFoldDB" id="A0A371IV09"/>
<dbReference type="Pfam" id="PF14693">
    <property type="entry name" value="Ribosomal_TL5_C"/>
    <property type="match status" value="1"/>
</dbReference>
<evidence type="ECO:0000256" key="1">
    <source>
        <dbReference type="ARBA" id="ARBA00022730"/>
    </source>
</evidence>
<dbReference type="GO" id="GO:0022625">
    <property type="term" value="C:cytosolic large ribosomal subunit"/>
    <property type="evidence" value="ECO:0007669"/>
    <property type="project" value="TreeGrafter"/>
</dbReference>
<dbReference type="Proteomes" id="UP000243494">
    <property type="component" value="Unassembled WGS sequence"/>
</dbReference>
<dbReference type="PANTHER" id="PTHR33284">
    <property type="entry name" value="RIBOSOMAL PROTEIN L25/GLN-TRNA SYNTHETASE, ANTI-CODON-BINDING DOMAIN-CONTAINING PROTEIN"/>
    <property type="match status" value="1"/>
</dbReference>
<dbReference type="GO" id="GO:0006412">
    <property type="term" value="P:translation"/>
    <property type="evidence" value="ECO:0007669"/>
    <property type="project" value="InterPro"/>
</dbReference>
<accession>A0A371IV09</accession>
<keyword evidence="1" id="KW-0699">rRNA-binding</keyword>
<gene>
    <name evidence="7" type="ORF">CHF27_004315</name>
</gene>
<dbReference type="InterPro" id="IPR020930">
    <property type="entry name" value="Ribosomal_uL5_bac-type"/>
</dbReference>
<dbReference type="EMBL" id="NOJZ02000004">
    <property type="protein sequence ID" value="RDY24314.1"/>
    <property type="molecule type" value="Genomic_DNA"/>
</dbReference>
<dbReference type="InterPro" id="IPR029751">
    <property type="entry name" value="Ribosomal_L25_dom"/>
</dbReference>
<feature type="domain" description="Large ribosomal subunit protein bL25 L25" evidence="5">
    <location>
        <begin position="8"/>
        <end position="90"/>
    </location>
</feature>
<dbReference type="OrthoDB" id="9790002at2"/>
<proteinExistence type="predicted"/>
<dbReference type="InterPro" id="IPR020057">
    <property type="entry name" value="Ribosomal_bL25_b-dom"/>
</dbReference>
<sequence length="179" mass="20671">MSNVVFKVYDRNTKENLKKMRKSGQVPCIIYGEFLPESIPAKMQRSELIKMLNSNYSGSIITLNLNDKNFNCVIKEVQKNNDNEIIHIDLQYVKANEVIKMSIPVRYFGQENLELQRLVLETFNPFIDLQGDVEEIPEYFEFDVSNMKFNDKLLVKDMDIPESVTLLSNPDTILAVVNG</sequence>
<keyword evidence="2" id="KW-0694">RNA-binding</keyword>
<evidence type="ECO:0000259" key="5">
    <source>
        <dbReference type="Pfam" id="PF01386"/>
    </source>
</evidence>
<dbReference type="Pfam" id="PF01386">
    <property type="entry name" value="Ribosomal_L25p"/>
    <property type="match status" value="1"/>
</dbReference>
<protein>
    <submittedName>
        <fullName evidence="7">50S ribosomal protein L25</fullName>
    </submittedName>
</protein>
<dbReference type="RefSeq" id="WP_095406084.1">
    <property type="nucleotide sequence ID" value="NZ_NOJZ02000004.1"/>
</dbReference>
<name>A0A371IV09_9FIRM</name>